<dbReference type="RefSeq" id="XP_020850790.1">
    <property type="nucleotide sequence ID" value="XM_020995131.1"/>
</dbReference>
<dbReference type="Gene3D" id="2.60.40.10">
    <property type="entry name" value="Immunoglobulins"/>
    <property type="match status" value="1"/>
</dbReference>
<dbReference type="FunFam" id="2.60.40.10:FF:000183">
    <property type="entry name" value="Myelin-oligodendrocyte glycoprotein"/>
    <property type="match status" value="1"/>
</dbReference>
<dbReference type="InterPro" id="IPR013783">
    <property type="entry name" value="Ig-like_fold"/>
</dbReference>
<dbReference type="GeneTree" id="ENSGT00940000153527"/>
<dbReference type="SUPFAM" id="SSF48726">
    <property type="entry name" value="Immunoglobulin"/>
    <property type="match status" value="1"/>
</dbReference>
<keyword evidence="2 7" id="KW-0812">Transmembrane</keyword>
<evidence type="ECO:0000313" key="13">
    <source>
        <dbReference type="RefSeq" id="XP_020850792.1"/>
    </source>
</evidence>
<name>A0A6P5KXV2_PHACI</name>
<feature type="signal peptide" evidence="8">
    <location>
        <begin position="1"/>
        <end position="30"/>
    </location>
</feature>
<dbReference type="GO" id="GO:0001817">
    <property type="term" value="P:regulation of cytokine production"/>
    <property type="evidence" value="ECO:0007669"/>
    <property type="project" value="TreeGrafter"/>
</dbReference>
<dbReference type="InterPro" id="IPR003599">
    <property type="entry name" value="Ig_sub"/>
</dbReference>
<dbReference type="KEGG" id="pcw:110214299"/>
<feature type="chain" id="PRO_5044648382" evidence="8">
    <location>
        <begin position="31"/>
        <end position="265"/>
    </location>
</feature>
<keyword evidence="5" id="KW-1015">Disulfide bond</keyword>
<protein>
    <submittedName>
        <fullName evidence="11 12">Myelin-oligodendrocyte glycoprotein-like</fullName>
    </submittedName>
</protein>
<feature type="transmembrane region" description="Helical" evidence="7">
    <location>
        <begin position="233"/>
        <end position="255"/>
    </location>
</feature>
<dbReference type="InterPro" id="IPR036179">
    <property type="entry name" value="Ig-like_dom_sf"/>
</dbReference>
<feature type="transmembrane region" description="Helical" evidence="7">
    <location>
        <begin position="154"/>
        <end position="176"/>
    </location>
</feature>
<dbReference type="GeneID" id="110214299"/>
<evidence type="ECO:0000256" key="8">
    <source>
        <dbReference type="SAM" id="SignalP"/>
    </source>
</evidence>
<keyword evidence="10" id="KW-1185">Reference proteome</keyword>
<evidence type="ECO:0000313" key="11">
    <source>
        <dbReference type="RefSeq" id="XP_020850790.1"/>
    </source>
</evidence>
<dbReference type="Proteomes" id="UP000515140">
    <property type="component" value="Unplaced"/>
</dbReference>
<gene>
    <name evidence="11 12 13" type="primary">LOC110214299</name>
</gene>
<comment type="subcellular location">
    <subcellularLocation>
        <location evidence="1">Membrane</location>
    </subcellularLocation>
</comment>
<dbReference type="RefSeq" id="XP_020850791.1">
    <property type="nucleotide sequence ID" value="XM_020995132.1"/>
</dbReference>
<proteinExistence type="predicted"/>
<organism evidence="10 11">
    <name type="scientific">Phascolarctos cinereus</name>
    <name type="common">Koala</name>
    <dbReference type="NCBI Taxonomy" id="38626"/>
    <lineage>
        <taxon>Eukaryota</taxon>
        <taxon>Metazoa</taxon>
        <taxon>Chordata</taxon>
        <taxon>Craniata</taxon>
        <taxon>Vertebrata</taxon>
        <taxon>Euteleostomi</taxon>
        <taxon>Mammalia</taxon>
        <taxon>Metatheria</taxon>
        <taxon>Diprotodontia</taxon>
        <taxon>Phascolarctidae</taxon>
        <taxon>Phascolarctos</taxon>
    </lineage>
</organism>
<feature type="transmembrane region" description="Helical" evidence="7">
    <location>
        <begin position="188"/>
        <end position="213"/>
    </location>
</feature>
<evidence type="ECO:0000256" key="7">
    <source>
        <dbReference type="SAM" id="Phobius"/>
    </source>
</evidence>
<dbReference type="OMA" id="EVEMILC"/>
<dbReference type="CDD" id="cd05713">
    <property type="entry name" value="IgV_MOG_like"/>
    <property type="match status" value="1"/>
</dbReference>
<dbReference type="GO" id="GO:0005102">
    <property type="term" value="F:signaling receptor binding"/>
    <property type="evidence" value="ECO:0007669"/>
    <property type="project" value="TreeGrafter"/>
</dbReference>
<dbReference type="InterPro" id="IPR050504">
    <property type="entry name" value="IgSF_BTN/MOG"/>
</dbReference>
<dbReference type="RefSeq" id="XP_020850792.1">
    <property type="nucleotide sequence ID" value="XM_020995133.1"/>
</dbReference>
<dbReference type="PANTHER" id="PTHR24100">
    <property type="entry name" value="BUTYROPHILIN"/>
    <property type="match status" value="1"/>
</dbReference>
<evidence type="ECO:0000313" key="12">
    <source>
        <dbReference type="RefSeq" id="XP_020850791.1"/>
    </source>
</evidence>
<keyword evidence="4 7" id="KW-0472">Membrane</keyword>
<dbReference type="InterPro" id="IPR007110">
    <property type="entry name" value="Ig-like_dom"/>
</dbReference>
<sequence length="265" mass="29780">MEILSPLRACLSNSFIAFFLLLMMPKMALGQFSVIGPAGPIQASLGGEAELPCYLSPPQSAQHMEVVWLQSTRMVHLYRDEKDQFGDQDPDYQGRTELVRDAITSGNVTLKILEVKFLDAGKYMCLITDGYHHEQAEMELKVSGDEPETPAVPIAPFILLIASLVLPSLTYLYLLLFSQGYLFRSVPWLCEINGLLAVTLAFEVEMILCYLWLHHRCLGYLHEQGAFSDNGRGMAIIMVLLTLRTVSILLLRRLLPQRSPGMTMR</sequence>
<dbReference type="AlphaFoldDB" id="A0A6P5KXV2"/>
<accession>A0A6P5KXV2</accession>
<keyword evidence="6" id="KW-0393">Immunoglobulin domain</keyword>
<dbReference type="InterPro" id="IPR013106">
    <property type="entry name" value="Ig_V-set"/>
</dbReference>
<evidence type="ECO:0000256" key="4">
    <source>
        <dbReference type="ARBA" id="ARBA00023136"/>
    </source>
</evidence>
<dbReference type="Pfam" id="PF07686">
    <property type="entry name" value="V-set"/>
    <property type="match status" value="1"/>
</dbReference>
<evidence type="ECO:0000256" key="1">
    <source>
        <dbReference type="ARBA" id="ARBA00004370"/>
    </source>
</evidence>
<dbReference type="GO" id="GO:0050852">
    <property type="term" value="P:T cell receptor signaling pathway"/>
    <property type="evidence" value="ECO:0007669"/>
    <property type="project" value="TreeGrafter"/>
</dbReference>
<reference evidence="11 12" key="1">
    <citation type="submission" date="2025-04" db="UniProtKB">
        <authorList>
            <consortium name="RefSeq"/>
        </authorList>
    </citation>
    <scope>IDENTIFICATION</scope>
    <source>
        <tissue evidence="11 12">Spleen</tissue>
    </source>
</reference>
<feature type="domain" description="Ig-like" evidence="9">
    <location>
        <begin position="25"/>
        <end position="143"/>
    </location>
</feature>
<evidence type="ECO:0000256" key="5">
    <source>
        <dbReference type="ARBA" id="ARBA00023157"/>
    </source>
</evidence>
<evidence type="ECO:0000256" key="3">
    <source>
        <dbReference type="ARBA" id="ARBA00022989"/>
    </source>
</evidence>
<evidence type="ECO:0000313" key="10">
    <source>
        <dbReference type="Proteomes" id="UP000515140"/>
    </source>
</evidence>
<evidence type="ECO:0000256" key="2">
    <source>
        <dbReference type="ARBA" id="ARBA00022692"/>
    </source>
</evidence>
<dbReference type="PROSITE" id="PS50835">
    <property type="entry name" value="IG_LIKE"/>
    <property type="match status" value="1"/>
</dbReference>
<keyword evidence="8" id="KW-0732">Signal</keyword>
<keyword evidence="3 7" id="KW-1133">Transmembrane helix</keyword>
<dbReference type="GO" id="GO:0009897">
    <property type="term" value="C:external side of plasma membrane"/>
    <property type="evidence" value="ECO:0007669"/>
    <property type="project" value="TreeGrafter"/>
</dbReference>
<evidence type="ECO:0000256" key="6">
    <source>
        <dbReference type="ARBA" id="ARBA00023319"/>
    </source>
</evidence>
<evidence type="ECO:0000259" key="9">
    <source>
        <dbReference type="PROSITE" id="PS50835"/>
    </source>
</evidence>
<dbReference type="PANTHER" id="PTHR24100:SF149">
    <property type="entry name" value="BG-LIKE ANTIGEN 1-RELATED"/>
    <property type="match status" value="1"/>
</dbReference>
<dbReference type="SMART" id="SM00409">
    <property type="entry name" value="IG"/>
    <property type="match status" value="1"/>
</dbReference>